<keyword evidence="2" id="KW-1185">Reference proteome</keyword>
<evidence type="ECO:0000313" key="1">
    <source>
        <dbReference type="EMBL" id="AFJ46524.1"/>
    </source>
</evidence>
<dbReference type="EMBL" id="CP001560">
    <property type="protein sequence ID" value="AFJ46524.1"/>
    <property type="molecule type" value="Genomic_DNA"/>
</dbReference>
<organism evidence="1 2">
    <name type="scientific">Shimwellia blattae (strain ATCC 29907 / DSM 4481 / JCM 1650 / NBRC 105725 / CDC 9005-74)</name>
    <name type="common">Escherichia blattae</name>
    <dbReference type="NCBI Taxonomy" id="630626"/>
    <lineage>
        <taxon>Bacteria</taxon>
        <taxon>Pseudomonadati</taxon>
        <taxon>Pseudomonadota</taxon>
        <taxon>Gammaproteobacteria</taxon>
        <taxon>Enterobacterales</taxon>
        <taxon>Enterobacteriaceae</taxon>
        <taxon>Shimwellia</taxon>
    </lineage>
</organism>
<dbReference type="KEGG" id="ebt:EBL_c14220"/>
<proteinExistence type="predicted"/>
<accession>K6VCY7</accession>
<reference evidence="1 2" key="1">
    <citation type="journal article" date="2012" name="J. Bacteriol.">
        <title>Complete genome sequence of the B12-producing Shimwellia blattae strain DSM 4481, isolated from a cockroach.</title>
        <authorList>
            <person name="Brzuszkiewicz E."/>
            <person name="Waschkowitz T."/>
            <person name="Wiezer A."/>
            <person name="Daniel R."/>
        </authorList>
    </citation>
    <scope>NUCLEOTIDE SEQUENCE [LARGE SCALE GENOMIC DNA]</scope>
    <source>
        <strain evidence="2">ATCC 29907 / DSM 4481 / JCM 1650 / NBRC 105725 / CDC 9005-74</strain>
    </source>
</reference>
<gene>
    <name evidence="1" type="ordered locus">EBL_c14220</name>
</gene>
<dbReference type="AlphaFoldDB" id="I2B7M0"/>
<evidence type="ECO:0000313" key="2">
    <source>
        <dbReference type="Proteomes" id="UP000001955"/>
    </source>
</evidence>
<protein>
    <submittedName>
        <fullName evidence="1">Uncharacterized protein</fullName>
    </submittedName>
</protein>
<dbReference type="HOGENOM" id="CLU_3084684_0_0_6"/>
<name>I2B7M0_SHIBC</name>
<accession>I2B7M0</accession>
<sequence length="52" mass="5996">MITAFYLSLGLFCHNDWLGEKILYLQQTVGHEKSAGISKAVCIRFPYLQFLM</sequence>
<dbReference type="Proteomes" id="UP000001955">
    <property type="component" value="Chromosome"/>
</dbReference>